<evidence type="ECO:0000313" key="1">
    <source>
        <dbReference type="EMBL" id="GAF08957.1"/>
    </source>
</evidence>
<evidence type="ECO:0008006" key="3">
    <source>
        <dbReference type="Google" id="ProtNLM"/>
    </source>
</evidence>
<dbReference type="STRING" id="1236976.JCM16418_3068"/>
<dbReference type="eggNOG" id="ENOG50306AH">
    <property type="taxonomic scope" value="Bacteria"/>
</dbReference>
<dbReference type="Proteomes" id="UP000019364">
    <property type="component" value="Unassembled WGS sequence"/>
</dbReference>
<dbReference type="AlphaFoldDB" id="W7YKB8"/>
<accession>W7YKB8</accession>
<proteinExistence type="predicted"/>
<dbReference type="InterPro" id="IPR021377">
    <property type="entry name" value="DUF3006"/>
</dbReference>
<evidence type="ECO:0000313" key="2">
    <source>
        <dbReference type="Proteomes" id="UP000019364"/>
    </source>
</evidence>
<keyword evidence="2" id="KW-1185">Reference proteome</keyword>
<dbReference type="EMBL" id="BAVZ01000009">
    <property type="protein sequence ID" value="GAF08957.1"/>
    <property type="molecule type" value="Genomic_DNA"/>
</dbReference>
<sequence>MKGIVEGFEGSFCRIEIQGDVKDVPREQVEGHVRAGDVVEFRQGKWTANPKLTQERTDTIKKKMDNVWE</sequence>
<gene>
    <name evidence="1" type="ORF">JCM16418_3068</name>
</gene>
<organism evidence="1 2">
    <name type="scientific">Paenibacillus pini JCM 16418</name>
    <dbReference type="NCBI Taxonomy" id="1236976"/>
    <lineage>
        <taxon>Bacteria</taxon>
        <taxon>Bacillati</taxon>
        <taxon>Bacillota</taxon>
        <taxon>Bacilli</taxon>
        <taxon>Bacillales</taxon>
        <taxon>Paenibacillaceae</taxon>
        <taxon>Paenibacillus</taxon>
    </lineage>
</organism>
<comment type="caution">
    <text evidence="1">The sequence shown here is derived from an EMBL/GenBank/DDBJ whole genome shotgun (WGS) entry which is preliminary data.</text>
</comment>
<protein>
    <recommendedName>
        <fullName evidence="3">DUF3006 domain-containing protein</fullName>
    </recommendedName>
</protein>
<name>W7YKB8_9BACL</name>
<dbReference type="RefSeq" id="WP_036649907.1">
    <property type="nucleotide sequence ID" value="NZ_BAVZ01000009.1"/>
</dbReference>
<dbReference type="Pfam" id="PF11213">
    <property type="entry name" value="DUF3006"/>
    <property type="match status" value="1"/>
</dbReference>
<reference evidence="1 2" key="1">
    <citation type="journal article" date="2014" name="Genome Announc.">
        <title>Draft Genome Sequence of Paenibacillus pini JCM 16418T, Isolated from the Rhizosphere of Pine Tree.</title>
        <authorList>
            <person name="Yuki M."/>
            <person name="Oshima K."/>
            <person name="Suda W."/>
            <person name="Oshida Y."/>
            <person name="Kitamura K."/>
            <person name="Iida Y."/>
            <person name="Hattori M."/>
            <person name="Ohkuma M."/>
        </authorList>
    </citation>
    <scope>NUCLEOTIDE SEQUENCE [LARGE SCALE GENOMIC DNA]</scope>
    <source>
        <strain evidence="1 2">JCM 16418</strain>
    </source>
</reference>